<dbReference type="GO" id="GO:0006120">
    <property type="term" value="P:mitochondrial electron transport, NADH to ubiquinone"/>
    <property type="evidence" value="ECO:0007669"/>
    <property type="project" value="InterPro"/>
</dbReference>
<organism evidence="12 13">
    <name type="scientific">Popillia japonica</name>
    <name type="common">Japanese beetle</name>
    <dbReference type="NCBI Taxonomy" id="7064"/>
    <lineage>
        <taxon>Eukaryota</taxon>
        <taxon>Metazoa</taxon>
        <taxon>Ecdysozoa</taxon>
        <taxon>Arthropoda</taxon>
        <taxon>Hexapoda</taxon>
        <taxon>Insecta</taxon>
        <taxon>Pterygota</taxon>
        <taxon>Neoptera</taxon>
        <taxon>Endopterygota</taxon>
        <taxon>Coleoptera</taxon>
        <taxon>Polyphaga</taxon>
        <taxon>Scarabaeiformia</taxon>
        <taxon>Scarabaeidae</taxon>
        <taxon>Rutelinae</taxon>
        <taxon>Popillia</taxon>
    </lineage>
</organism>
<dbReference type="EMBL" id="JASPKY010000126">
    <property type="protein sequence ID" value="KAK9731829.1"/>
    <property type="molecule type" value="Genomic_DNA"/>
</dbReference>
<keyword evidence="5" id="KW-0812">Transmembrane</keyword>
<dbReference type="InterPro" id="IPR009423">
    <property type="entry name" value="NDUC2"/>
</dbReference>
<comment type="caution">
    <text evidence="12">The sequence shown here is derived from an EMBL/GenBank/DDBJ whole genome shotgun (WGS) entry which is preliminary data.</text>
</comment>
<keyword evidence="3 11" id="KW-0813">Transport</keyword>
<keyword evidence="4 11" id="KW-0679">Respiratory chain</keyword>
<dbReference type="PANTHER" id="PTHR13099">
    <property type="entry name" value="NADH-UBIQUINONE OXIDOREDUCTASE SUBUNIT B14.5B"/>
    <property type="match status" value="1"/>
</dbReference>
<comment type="subcellular location">
    <subcellularLocation>
        <location evidence="1">Mitochondrion inner membrane</location>
        <topology evidence="1">Single-pass membrane protein</topology>
        <orientation evidence="1">Matrix side</orientation>
    </subcellularLocation>
</comment>
<evidence type="ECO:0000256" key="6">
    <source>
        <dbReference type="ARBA" id="ARBA00022792"/>
    </source>
</evidence>
<dbReference type="Pfam" id="PF06374">
    <property type="entry name" value="NDUF_C2"/>
    <property type="match status" value="1"/>
</dbReference>
<sequence length="120" mass="13703">MATGPTIPTDPIELLTNDLSREEPFLNKHWSAGLCGFVTFGAVCFGNWSAKKPLLSGIHQHALFTSAAVYIGHIIENYRRDYLAERDAVLRHYIQLHSDEFPIPERKKFGEILEPWIPIR</sequence>
<evidence type="ECO:0000256" key="5">
    <source>
        <dbReference type="ARBA" id="ARBA00022692"/>
    </source>
</evidence>
<accession>A0AAW1LFG4</accession>
<evidence type="ECO:0000256" key="3">
    <source>
        <dbReference type="ARBA" id="ARBA00022448"/>
    </source>
</evidence>
<dbReference type="PANTHER" id="PTHR13099:SF0">
    <property type="entry name" value="NADH DEHYDROGENASE [UBIQUINONE] 1 SUBUNIT C2-RELATED"/>
    <property type="match status" value="1"/>
</dbReference>
<dbReference type="PIRSF" id="PIRSF017834">
    <property type="entry name" value="NADH-UbQ_OxRdtase_b14.5b"/>
    <property type="match status" value="1"/>
</dbReference>
<evidence type="ECO:0000313" key="13">
    <source>
        <dbReference type="Proteomes" id="UP001458880"/>
    </source>
</evidence>
<reference evidence="12 13" key="1">
    <citation type="journal article" date="2024" name="BMC Genomics">
        <title>De novo assembly and annotation of Popillia japonica's genome with initial clues to its potential as an invasive pest.</title>
        <authorList>
            <person name="Cucini C."/>
            <person name="Boschi S."/>
            <person name="Funari R."/>
            <person name="Cardaioli E."/>
            <person name="Iannotti N."/>
            <person name="Marturano G."/>
            <person name="Paoli F."/>
            <person name="Bruttini M."/>
            <person name="Carapelli A."/>
            <person name="Frati F."/>
            <person name="Nardi F."/>
        </authorList>
    </citation>
    <scope>NUCLEOTIDE SEQUENCE [LARGE SCALE GENOMIC DNA]</scope>
    <source>
        <strain evidence="12">DMR45628</strain>
    </source>
</reference>
<evidence type="ECO:0000313" key="12">
    <source>
        <dbReference type="EMBL" id="KAK9731829.1"/>
    </source>
</evidence>
<keyword evidence="7 11" id="KW-0249">Electron transport</keyword>
<keyword evidence="10 11" id="KW-0472">Membrane</keyword>
<evidence type="ECO:0000256" key="1">
    <source>
        <dbReference type="ARBA" id="ARBA00004298"/>
    </source>
</evidence>
<proteinExistence type="inferred from homology"/>
<evidence type="ECO:0000256" key="8">
    <source>
        <dbReference type="ARBA" id="ARBA00022989"/>
    </source>
</evidence>
<evidence type="ECO:0000256" key="11">
    <source>
        <dbReference type="PIRNR" id="PIRNR017834"/>
    </source>
</evidence>
<dbReference type="Proteomes" id="UP001458880">
    <property type="component" value="Unassembled WGS sequence"/>
</dbReference>
<evidence type="ECO:0000256" key="10">
    <source>
        <dbReference type="ARBA" id="ARBA00023136"/>
    </source>
</evidence>
<keyword evidence="8" id="KW-1133">Transmembrane helix</keyword>
<comment type="similarity">
    <text evidence="2 11">Belongs to the complex I NDUFC2 subunit family.</text>
</comment>
<keyword evidence="13" id="KW-1185">Reference proteome</keyword>
<evidence type="ECO:0000256" key="7">
    <source>
        <dbReference type="ARBA" id="ARBA00022982"/>
    </source>
</evidence>
<evidence type="ECO:0000256" key="9">
    <source>
        <dbReference type="ARBA" id="ARBA00023128"/>
    </source>
</evidence>
<evidence type="ECO:0000256" key="2">
    <source>
        <dbReference type="ARBA" id="ARBA00008674"/>
    </source>
</evidence>
<keyword evidence="6 11" id="KW-0999">Mitochondrion inner membrane</keyword>
<comment type="function">
    <text evidence="11">Accessory subunit of the mitochondrial membrane respiratory chain NADH dehydrogenase (Complex I), that is believed not to be involved in catalysis. Complex I functions in the transfer of electrons from NADH to the respiratory chain. The immediate electron acceptor for the enzyme is believed to be ubiquinone.</text>
</comment>
<name>A0AAW1LFG4_POPJA</name>
<dbReference type="GO" id="GO:0005743">
    <property type="term" value="C:mitochondrial inner membrane"/>
    <property type="evidence" value="ECO:0007669"/>
    <property type="project" value="UniProtKB-SubCell"/>
</dbReference>
<protein>
    <recommendedName>
        <fullName evidence="11">NADH dehydrogenase [ubiquinone] 1 subunit C2</fullName>
    </recommendedName>
</protein>
<gene>
    <name evidence="12" type="ORF">QE152_g13314</name>
</gene>
<keyword evidence="9 11" id="KW-0496">Mitochondrion</keyword>
<evidence type="ECO:0000256" key="4">
    <source>
        <dbReference type="ARBA" id="ARBA00022660"/>
    </source>
</evidence>
<dbReference type="AlphaFoldDB" id="A0AAW1LFG4"/>